<proteinExistence type="predicted"/>
<accession>A0A9J6E2P0</accession>
<dbReference type="AlphaFoldDB" id="A0A9J6E2P0"/>
<reference evidence="1" key="2">
    <citation type="submission" date="2021-09" db="EMBL/GenBank/DDBJ databases">
        <authorList>
            <person name="Jia N."/>
            <person name="Wang J."/>
            <person name="Shi W."/>
            <person name="Du L."/>
            <person name="Sun Y."/>
            <person name="Zhan W."/>
            <person name="Jiang J."/>
            <person name="Wang Q."/>
            <person name="Zhang B."/>
            <person name="Ji P."/>
            <person name="Sakyi L.B."/>
            <person name="Cui X."/>
            <person name="Yuan T."/>
            <person name="Jiang B."/>
            <person name="Yang W."/>
            <person name="Lam T.T.-Y."/>
            <person name="Chang Q."/>
            <person name="Ding S."/>
            <person name="Wang X."/>
            <person name="Zhu J."/>
            <person name="Ruan X."/>
            <person name="Zhao L."/>
            <person name="Wei J."/>
            <person name="Que T."/>
            <person name="Du C."/>
            <person name="Cheng J."/>
            <person name="Dai P."/>
            <person name="Han X."/>
            <person name="Huang E."/>
            <person name="Gao Y."/>
            <person name="Liu J."/>
            <person name="Shao H."/>
            <person name="Ye R."/>
            <person name="Li L."/>
            <person name="Wei W."/>
            <person name="Wang X."/>
            <person name="Wang C."/>
            <person name="Huo Q."/>
            <person name="Li W."/>
            <person name="Guo W."/>
            <person name="Chen H."/>
            <person name="Chen S."/>
            <person name="Zhou L."/>
            <person name="Zhou L."/>
            <person name="Ni X."/>
            <person name="Tian J."/>
            <person name="Zhou Y."/>
            <person name="Sheng Y."/>
            <person name="Liu T."/>
            <person name="Pan Y."/>
            <person name="Xia L."/>
            <person name="Li J."/>
            <person name="Zhao F."/>
            <person name="Cao W."/>
        </authorList>
    </citation>
    <scope>NUCLEOTIDE SEQUENCE</scope>
    <source>
        <strain evidence="1">Rmic-2018</strain>
        <tissue evidence="1">Larvae</tissue>
    </source>
</reference>
<keyword evidence="2" id="KW-1185">Reference proteome</keyword>
<name>A0A9J6E2P0_RHIMP</name>
<protein>
    <submittedName>
        <fullName evidence="1">Uncharacterized protein</fullName>
    </submittedName>
</protein>
<evidence type="ECO:0000313" key="2">
    <source>
        <dbReference type="Proteomes" id="UP000821866"/>
    </source>
</evidence>
<reference evidence="1" key="1">
    <citation type="journal article" date="2020" name="Cell">
        <title>Large-Scale Comparative Analyses of Tick Genomes Elucidate Their Genetic Diversity and Vector Capacities.</title>
        <authorList>
            <consortium name="Tick Genome and Microbiome Consortium (TIGMIC)"/>
            <person name="Jia N."/>
            <person name="Wang J."/>
            <person name="Shi W."/>
            <person name="Du L."/>
            <person name="Sun Y."/>
            <person name="Zhan W."/>
            <person name="Jiang J.F."/>
            <person name="Wang Q."/>
            <person name="Zhang B."/>
            <person name="Ji P."/>
            <person name="Bell-Sakyi L."/>
            <person name="Cui X.M."/>
            <person name="Yuan T.T."/>
            <person name="Jiang B.G."/>
            <person name="Yang W.F."/>
            <person name="Lam T.T."/>
            <person name="Chang Q.C."/>
            <person name="Ding S.J."/>
            <person name="Wang X.J."/>
            <person name="Zhu J.G."/>
            <person name="Ruan X.D."/>
            <person name="Zhao L."/>
            <person name="Wei J.T."/>
            <person name="Ye R.Z."/>
            <person name="Que T.C."/>
            <person name="Du C.H."/>
            <person name="Zhou Y.H."/>
            <person name="Cheng J.X."/>
            <person name="Dai P.F."/>
            <person name="Guo W.B."/>
            <person name="Han X.H."/>
            <person name="Huang E.J."/>
            <person name="Li L.F."/>
            <person name="Wei W."/>
            <person name="Gao Y.C."/>
            <person name="Liu J.Z."/>
            <person name="Shao H.Z."/>
            <person name="Wang X."/>
            <person name="Wang C.C."/>
            <person name="Yang T.C."/>
            <person name="Huo Q.B."/>
            <person name="Li W."/>
            <person name="Chen H.Y."/>
            <person name="Chen S.E."/>
            <person name="Zhou L.G."/>
            <person name="Ni X.B."/>
            <person name="Tian J.H."/>
            <person name="Sheng Y."/>
            <person name="Liu T."/>
            <person name="Pan Y.S."/>
            <person name="Xia L.Y."/>
            <person name="Li J."/>
            <person name="Zhao F."/>
            <person name="Cao W.C."/>
        </authorList>
    </citation>
    <scope>NUCLEOTIDE SEQUENCE</scope>
    <source>
        <strain evidence="1">Rmic-2018</strain>
    </source>
</reference>
<dbReference type="Proteomes" id="UP000821866">
    <property type="component" value="Chromosome 4"/>
</dbReference>
<gene>
    <name evidence="1" type="ORF">HPB51_016596</name>
</gene>
<comment type="caution">
    <text evidence="1">The sequence shown here is derived from an EMBL/GenBank/DDBJ whole genome shotgun (WGS) entry which is preliminary data.</text>
</comment>
<evidence type="ECO:0000313" key="1">
    <source>
        <dbReference type="EMBL" id="KAH8028429.1"/>
    </source>
</evidence>
<sequence>MAAMACVVPLETGEQKKVVLPTGSHDELVHALYAHTAVDEQTLPTSSECIEAGLSSRAHDPSREHLNQSAYSICTIELVEIHLPLRNQYDYLEFKLLALGPYEEGLQRGEPVVGPVRRAIINKIFQACFKIVWYVVLLTYCSARFSLKELYNTAVEQLIQKYPHLRDNIKKGIVKTCIKNKFTNNRKKTQNISEEMEAVRTINAPKRPRGPGPEEINKKLCRLSDNPELVVYDETVEGRHWHHEWLTENASTAGDGELRPRLLATAKKRHERLEHMPIQQALLEYPFLAPEHSLQLEFNLLLKNILENLMKGFECLCGMILRHGHQEEVTDFEELASNC</sequence>
<organism evidence="1 2">
    <name type="scientific">Rhipicephalus microplus</name>
    <name type="common">Cattle tick</name>
    <name type="synonym">Boophilus microplus</name>
    <dbReference type="NCBI Taxonomy" id="6941"/>
    <lineage>
        <taxon>Eukaryota</taxon>
        <taxon>Metazoa</taxon>
        <taxon>Ecdysozoa</taxon>
        <taxon>Arthropoda</taxon>
        <taxon>Chelicerata</taxon>
        <taxon>Arachnida</taxon>
        <taxon>Acari</taxon>
        <taxon>Parasitiformes</taxon>
        <taxon>Ixodida</taxon>
        <taxon>Ixodoidea</taxon>
        <taxon>Ixodidae</taxon>
        <taxon>Rhipicephalinae</taxon>
        <taxon>Rhipicephalus</taxon>
        <taxon>Boophilus</taxon>
    </lineage>
</organism>
<dbReference type="EMBL" id="JABSTU010000006">
    <property type="protein sequence ID" value="KAH8028429.1"/>
    <property type="molecule type" value="Genomic_DNA"/>
</dbReference>